<comment type="similarity">
    <text evidence="3 7">Belongs to the prokaryotic/mitochondrial release factor family.</text>
</comment>
<dbReference type="NCBIfam" id="NF001859">
    <property type="entry name" value="PRK00591.1"/>
    <property type="match status" value="1"/>
</dbReference>
<dbReference type="Proteomes" id="UP000199611">
    <property type="component" value="Unassembled WGS sequence"/>
</dbReference>
<feature type="domain" description="Prokaryotic-type class I peptide chain release factors" evidence="10">
    <location>
        <begin position="226"/>
        <end position="242"/>
    </location>
</feature>
<dbReference type="NCBIfam" id="TIGR00019">
    <property type="entry name" value="prfA"/>
    <property type="match status" value="1"/>
</dbReference>
<comment type="function">
    <text evidence="1 7">Peptide chain release factor 1 directs the termination of translation in response to the peptide chain termination codons UAG and UAA.</text>
</comment>
<keyword evidence="12" id="KW-1185">Reference proteome</keyword>
<dbReference type="AlphaFoldDB" id="A0A1I4V5L5"/>
<dbReference type="SUPFAM" id="SSF75620">
    <property type="entry name" value="Release factor"/>
    <property type="match status" value="1"/>
</dbReference>
<dbReference type="EMBL" id="FOUU01000008">
    <property type="protein sequence ID" value="SFM96433.1"/>
    <property type="molecule type" value="Genomic_DNA"/>
</dbReference>
<keyword evidence="5 7" id="KW-0963">Cytoplasm</keyword>
<keyword evidence="6 7" id="KW-0648">Protein biosynthesis</keyword>
<evidence type="ECO:0000259" key="10">
    <source>
        <dbReference type="PROSITE" id="PS00745"/>
    </source>
</evidence>
<reference evidence="11 12" key="1">
    <citation type="submission" date="2016-10" db="EMBL/GenBank/DDBJ databases">
        <authorList>
            <person name="de Groot N.N."/>
        </authorList>
    </citation>
    <scope>NUCLEOTIDE SEQUENCE [LARGE SCALE GENOMIC DNA]</scope>
    <source>
        <strain evidence="11 12">DSM 9990</strain>
    </source>
</reference>
<dbReference type="HAMAP" id="MF_00093">
    <property type="entry name" value="Rel_fac_1"/>
    <property type="match status" value="1"/>
</dbReference>
<evidence type="ECO:0000256" key="9">
    <source>
        <dbReference type="SAM" id="Coils"/>
    </source>
</evidence>
<dbReference type="FunFam" id="3.30.160.20:FF:000004">
    <property type="entry name" value="Peptide chain release factor 1"/>
    <property type="match status" value="1"/>
</dbReference>
<dbReference type="PROSITE" id="PS00745">
    <property type="entry name" value="RF_PROK_I"/>
    <property type="match status" value="1"/>
</dbReference>
<dbReference type="OrthoDB" id="9806673at2"/>
<sequence length="356" mass="41104">MFDRLSAVEEKFVEIERALADPRIFEKPQEYQKLAREHAEIAPLVETYRRYREVLQQLEENEGLLRTEKDPEMRELIKEELEALEEKKEELLRELKILLLPKDPNDEKNVILEIRAGTGGEEAALFAADLLRMYVRYAEERGWKVEILDSHPTEMGGFREVIVNISGKGAYSRLKFERGVHRVQRIPVTESQGRIHTSAVTVAVLPEAEEVDVEIDPNDLRIDVFRSSGPGGQSVNTTDSAVRITHIPTGIVVTCQDEKSQHKNKAKAMKVLRARLYEMKKREQEEKIARERRAQVGTGDRSERIRTYNFPQNRVTDHRINLTLYKLDQVMNGELDEIIDSLIAHDQTEQIRNLGL</sequence>
<dbReference type="RefSeq" id="WP_093395665.1">
    <property type="nucleotide sequence ID" value="NZ_FOUU01000008.1"/>
</dbReference>
<dbReference type="InterPro" id="IPR000352">
    <property type="entry name" value="Pep_chain_release_fac_I"/>
</dbReference>
<dbReference type="Gene3D" id="3.30.70.1660">
    <property type="match status" value="1"/>
</dbReference>
<name>A0A1I4V5L5_9BACT</name>
<evidence type="ECO:0000256" key="6">
    <source>
        <dbReference type="ARBA" id="ARBA00022917"/>
    </source>
</evidence>
<dbReference type="Gene3D" id="3.30.160.20">
    <property type="match status" value="1"/>
</dbReference>
<keyword evidence="4 7" id="KW-0488">Methylation</keyword>
<evidence type="ECO:0000256" key="8">
    <source>
        <dbReference type="NCBIfam" id="TIGR00019"/>
    </source>
</evidence>
<evidence type="ECO:0000256" key="7">
    <source>
        <dbReference type="HAMAP-Rule" id="MF_00093"/>
    </source>
</evidence>
<dbReference type="PANTHER" id="PTHR43804:SF7">
    <property type="entry name" value="LD18447P"/>
    <property type="match status" value="1"/>
</dbReference>
<dbReference type="InterPro" id="IPR045853">
    <property type="entry name" value="Pep_chain_release_fac_I_sf"/>
</dbReference>
<evidence type="ECO:0000256" key="4">
    <source>
        <dbReference type="ARBA" id="ARBA00022481"/>
    </source>
</evidence>
<dbReference type="InterPro" id="IPR004373">
    <property type="entry name" value="RF-1"/>
</dbReference>
<feature type="modified residue" description="N5-methylglutamine" evidence="7">
    <location>
        <position position="233"/>
    </location>
</feature>
<accession>A0A1I4V5L5</accession>
<dbReference type="FunFam" id="3.30.70.1660:FF:000002">
    <property type="entry name" value="Peptide chain release factor 1"/>
    <property type="match status" value="1"/>
</dbReference>
<dbReference type="SMART" id="SM00937">
    <property type="entry name" value="PCRF"/>
    <property type="match status" value="1"/>
</dbReference>
<evidence type="ECO:0000256" key="2">
    <source>
        <dbReference type="ARBA" id="ARBA00004496"/>
    </source>
</evidence>
<evidence type="ECO:0000256" key="5">
    <source>
        <dbReference type="ARBA" id="ARBA00022490"/>
    </source>
</evidence>
<organism evidence="11 12">
    <name type="scientific">Thermodesulforhabdus norvegica</name>
    <dbReference type="NCBI Taxonomy" id="39841"/>
    <lineage>
        <taxon>Bacteria</taxon>
        <taxon>Pseudomonadati</taxon>
        <taxon>Thermodesulfobacteriota</taxon>
        <taxon>Syntrophobacteria</taxon>
        <taxon>Syntrophobacterales</taxon>
        <taxon>Thermodesulforhabdaceae</taxon>
        <taxon>Thermodesulforhabdus</taxon>
    </lineage>
</organism>
<dbReference type="InterPro" id="IPR050057">
    <property type="entry name" value="Prokaryotic/Mito_RF"/>
</dbReference>
<feature type="coiled-coil region" evidence="9">
    <location>
        <begin position="48"/>
        <end position="101"/>
    </location>
</feature>
<dbReference type="PANTHER" id="PTHR43804">
    <property type="entry name" value="LD18447P"/>
    <property type="match status" value="1"/>
</dbReference>
<dbReference type="Gene3D" id="6.10.140.1950">
    <property type="match status" value="1"/>
</dbReference>
<proteinExistence type="inferred from homology"/>
<evidence type="ECO:0000256" key="1">
    <source>
        <dbReference type="ARBA" id="ARBA00002986"/>
    </source>
</evidence>
<dbReference type="Pfam" id="PF03462">
    <property type="entry name" value="PCRF"/>
    <property type="match status" value="1"/>
</dbReference>
<dbReference type="InterPro" id="IPR005139">
    <property type="entry name" value="PCRF"/>
</dbReference>
<evidence type="ECO:0000313" key="12">
    <source>
        <dbReference type="Proteomes" id="UP000199611"/>
    </source>
</evidence>
<dbReference type="GO" id="GO:0005829">
    <property type="term" value="C:cytosol"/>
    <property type="evidence" value="ECO:0007669"/>
    <property type="project" value="UniProtKB-ARBA"/>
</dbReference>
<dbReference type="GO" id="GO:0016149">
    <property type="term" value="F:translation release factor activity, codon specific"/>
    <property type="evidence" value="ECO:0007669"/>
    <property type="project" value="UniProtKB-UniRule"/>
</dbReference>
<comment type="PTM">
    <text evidence="7">Methylated by PrmC. Methylation increases the termination efficiency of RF1.</text>
</comment>
<evidence type="ECO:0000313" key="11">
    <source>
        <dbReference type="EMBL" id="SFM96433.1"/>
    </source>
</evidence>
<gene>
    <name evidence="7" type="primary">prfA</name>
    <name evidence="11" type="ORF">SAMN05660836_02118</name>
</gene>
<protein>
    <recommendedName>
        <fullName evidence="7 8">Peptide chain release factor 1</fullName>
        <shortName evidence="7">RF-1</shortName>
    </recommendedName>
</protein>
<keyword evidence="9" id="KW-0175">Coiled coil</keyword>
<dbReference type="Pfam" id="PF00472">
    <property type="entry name" value="RF-1"/>
    <property type="match status" value="1"/>
</dbReference>
<comment type="subcellular location">
    <subcellularLocation>
        <location evidence="2 7">Cytoplasm</location>
    </subcellularLocation>
</comment>
<dbReference type="STRING" id="39841.SAMN05660836_02118"/>
<dbReference type="FunFam" id="3.30.70.1660:FF:000004">
    <property type="entry name" value="Peptide chain release factor 1"/>
    <property type="match status" value="1"/>
</dbReference>
<evidence type="ECO:0000256" key="3">
    <source>
        <dbReference type="ARBA" id="ARBA00010835"/>
    </source>
</evidence>